<gene>
    <name evidence="2" type="ORF">B0H67DRAFT_369686</name>
</gene>
<protein>
    <recommendedName>
        <fullName evidence="4">Secreted protein</fullName>
    </recommendedName>
</protein>
<accession>A0AA39ZWS3</accession>
<keyword evidence="1" id="KW-0732">Signal</keyword>
<evidence type="ECO:0008006" key="4">
    <source>
        <dbReference type="Google" id="ProtNLM"/>
    </source>
</evidence>
<feature type="signal peptide" evidence="1">
    <location>
        <begin position="1"/>
        <end position="21"/>
    </location>
</feature>
<sequence>MGHTFFFFFSSLLVCRPSSLGVSVLAPNQALSKSFCSLFSPAGLLQCNALHCSPSPTWCSATQAGLRARFRKT</sequence>
<dbReference type="Proteomes" id="UP001172102">
    <property type="component" value="Unassembled WGS sequence"/>
</dbReference>
<evidence type="ECO:0000313" key="2">
    <source>
        <dbReference type="EMBL" id="KAK0705068.1"/>
    </source>
</evidence>
<reference evidence="2" key="1">
    <citation type="submission" date="2023-06" db="EMBL/GenBank/DDBJ databases">
        <title>Genome-scale phylogeny and comparative genomics of the fungal order Sordariales.</title>
        <authorList>
            <consortium name="Lawrence Berkeley National Laboratory"/>
            <person name="Hensen N."/>
            <person name="Bonometti L."/>
            <person name="Westerberg I."/>
            <person name="Brannstrom I.O."/>
            <person name="Guillou S."/>
            <person name="Cros-Aarteil S."/>
            <person name="Calhoun S."/>
            <person name="Haridas S."/>
            <person name="Kuo A."/>
            <person name="Mondo S."/>
            <person name="Pangilinan J."/>
            <person name="Riley R."/>
            <person name="Labutti K."/>
            <person name="Andreopoulos B."/>
            <person name="Lipzen A."/>
            <person name="Chen C."/>
            <person name="Yanf M."/>
            <person name="Daum C."/>
            <person name="Ng V."/>
            <person name="Clum A."/>
            <person name="Steindorff A."/>
            <person name="Ohm R."/>
            <person name="Martin F."/>
            <person name="Silar P."/>
            <person name="Natvig D."/>
            <person name="Lalanne C."/>
            <person name="Gautier V."/>
            <person name="Ament-Velasquez S.L."/>
            <person name="Kruys A."/>
            <person name="Hutchinson M.I."/>
            <person name="Powell A.J."/>
            <person name="Barry K."/>
            <person name="Miller A.N."/>
            <person name="Grigoriev I.V."/>
            <person name="Debuchy R."/>
            <person name="Gladieux P."/>
            <person name="Thoren M.H."/>
            <person name="Johannesson H."/>
        </authorList>
    </citation>
    <scope>NUCLEOTIDE SEQUENCE</scope>
    <source>
        <strain evidence="2">SMH4607-1</strain>
    </source>
</reference>
<organism evidence="2 3">
    <name type="scientific">Lasiosphaeris hirsuta</name>
    <dbReference type="NCBI Taxonomy" id="260670"/>
    <lineage>
        <taxon>Eukaryota</taxon>
        <taxon>Fungi</taxon>
        <taxon>Dikarya</taxon>
        <taxon>Ascomycota</taxon>
        <taxon>Pezizomycotina</taxon>
        <taxon>Sordariomycetes</taxon>
        <taxon>Sordariomycetidae</taxon>
        <taxon>Sordariales</taxon>
        <taxon>Lasiosphaeriaceae</taxon>
        <taxon>Lasiosphaeris</taxon>
    </lineage>
</organism>
<comment type="caution">
    <text evidence="2">The sequence shown here is derived from an EMBL/GenBank/DDBJ whole genome shotgun (WGS) entry which is preliminary data.</text>
</comment>
<proteinExistence type="predicted"/>
<keyword evidence="3" id="KW-1185">Reference proteome</keyword>
<feature type="chain" id="PRO_5041240001" description="Secreted protein" evidence="1">
    <location>
        <begin position="22"/>
        <end position="73"/>
    </location>
</feature>
<evidence type="ECO:0000313" key="3">
    <source>
        <dbReference type="Proteomes" id="UP001172102"/>
    </source>
</evidence>
<dbReference type="AlphaFoldDB" id="A0AA39ZWS3"/>
<evidence type="ECO:0000256" key="1">
    <source>
        <dbReference type="SAM" id="SignalP"/>
    </source>
</evidence>
<dbReference type="EMBL" id="JAUKUA010000007">
    <property type="protein sequence ID" value="KAK0705068.1"/>
    <property type="molecule type" value="Genomic_DNA"/>
</dbReference>
<name>A0AA39ZWS3_9PEZI</name>